<keyword evidence="4" id="KW-1185">Reference proteome</keyword>
<dbReference type="OrthoDB" id="1049195at2759"/>
<dbReference type="Gene3D" id="3.30.70.330">
    <property type="match status" value="1"/>
</dbReference>
<evidence type="ECO:0000313" key="3">
    <source>
        <dbReference type="EMBL" id="KAF1959529.1"/>
    </source>
</evidence>
<dbReference type="InterPro" id="IPR000504">
    <property type="entry name" value="RRM_dom"/>
</dbReference>
<sequence length="267" mass="29636">MAVGYFMLLSGPPEFIQSYKSFKDYLDGKIRGKPGWVDVWKAPPGMQARCEFKTKDDAEEAFACCRERAKTHIFEDDSESMFFKFLECNCPSNGICNEGFDKQTLIPKKHFLSKPQWFPPQQATGYQPPPETMTPRENYQTTTAHDAAGLPVNIGVEGATKMEYCSVFIGNIPYGITVQELRDWILEKAGIEAVSCEIKKGKGKKPKVHALVRYASSRDAGIVIGIIDKKTIKISGRDLNERVLNARVAKEGADVGKLSPPNAYGSG</sequence>
<proteinExistence type="predicted"/>
<organism evidence="3 4">
    <name type="scientific">Byssothecium circinans</name>
    <dbReference type="NCBI Taxonomy" id="147558"/>
    <lineage>
        <taxon>Eukaryota</taxon>
        <taxon>Fungi</taxon>
        <taxon>Dikarya</taxon>
        <taxon>Ascomycota</taxon>
        <taxon>Pezizomycotina</taxon>
        <taxon>Dothideomycetes</taxon>
        <taxon>Pleosporomycetidae</taxon>
        <taxon>Pleosporales</taxon>
        <taxon>Massarineae</taxon>
        <taxon>Massarinaceae</taxon>
        <taxon>Byssothecium</taxon>
    </lineage>
</organism>
<dbReference type="Pfam" id="PF00076">
    <property type="entry name" value="RRM_1"/>
    <property type="match status" value="1"/>
</dbReference>
<dbReference type="InterPro" id="IPR012677">
    <property type="entry name" value="Nucleotide-bd_a/b_plait_sf"/>
</dbReference>
<dbReference type="InterPro" id="IPR035979">
    <property type="entry name" value="RBD_domain_sf"/>
</dbReference>
<dbReference type="PROSITE" id="PS50102">
    <property type="entry name" value="RRM"/>
    <property type="match status" value="1"/>
</dbReference>
<keyword evidence="1" id="KW-0694">RNA-binding</keyword>
<reference evidence="3" key="1">
    <citation type="journal article" date="2020" name="Stud. Mycol.">
        <title>101 Dothideomycetes genomes: a test case for predicting lifestyles and emergence of pathogens.</title>
        <authorList>
            <person name="Haridas S."/>
            <person name="Albert R."/>
            <person name="Binder M."/>
            <person name="Bloem J."/>
            <person name="Labutti K."/>
            <person name="Salamov A."/>
            <person name="Andreopoulos B."/>
            <person name="Baker S."/>
            <person name="Barry K."/>
            <person name="Bills G."/>
            <person name="Bluhm B."/>
            <person name="Cannon C."/>
            <person name="Castanera R."/>
            <person name="Culley D."/>
            <person name="Daum C."/>
            <person name="Ezra D."/>
            <person name="Gonzalez J."/>
            <person name="Henrissat B."/>
            <person name="Kuo A."/>
            <person name="Liang C."/>
            <person name="Lipzen A."/>
            <person name="Lutzoni F."/>
            <person name="Magnuson J."/>
            <person name="Mondo S."/>
            <person name="Nolan M."/>
            <person name="Ohm R."/>
            <person name="Pangilinan J."/>
            <person name="Park H.-J."/>
            <person name="Ramirez L."/>
            <person name="Alfaro M."/>
            <person name="Sun H."/>
            <person name="Tritt A."/>
            <person name="Yoshinaga Y."/>
            <person name="Zwiers L.-H."/>
            <person name="Turgeon B."/>
            <person name="Goodwin S."/>
            <person name="Spatafora J."/>
            <person name="Crous P."/>
            <person name="Grigoriev I."/>
        </authorList>
    </citation>
    <scope>NUCLEOTIDE SEQUENCE</scope>
    <source>
        <strain evidence="3">CBS 675.92</strain>
    </source>
</reference>
<gene>
    <name evidence="3" type="ORF">CC80DRAFT_501738</name>
</gene>
<dbReference type="AlphaFoldDB" id="A0A6A5U6C6"/>
<evidence type="ECO:0000259" key="2">
    <source>
        <dbReference type="PROSITE" id="PS50102"/>
    </source>
</evidence>
<feature type="domain" description="RRM" evidence="2">
    <location>
        <begin position="165"/>
        <end position="251"/>
    </location>
</feature>
<evidence type="ECO:0000256" key="1">
    <source>
        <dbReference type="PROSITE-ProRule" id="PRU00176"/>
    </source>
</evidence>
<dbReference type="GO" id="GO:0003723">
    <property type="term" value="F:RNA binding"/>
    <property type="evidence" value="ECO:0007669"/>
    <property type="project" value="UniProtKB-UniRule"/>
</dbReference>
<protein>
    <recommendedName>
        <fullName evidence="2">RRM domain-containing protein</fullName>
    </recommendedName>
</protein>
<accession>A0A6A5U6C6</accession>
<dbReference type="CDD" id="cd00590">
    <property type="entry name" value="RRM_SF"/>
    <property type="match status" value="1"/>
</dbReference>
<evidence type="ECO:0000313" key="4">
    <source>
        <dbReference type="Proteomes" id="UP000800035"/>
    </source>
</evidence>
<name>A0A6A5U6C6_9PLEO</name>
<dbReference type="SUPFAM" id="SSF54928">
    <property type="entry name" value="RNA-binding domain, RBD"/>
    <property type="match status" value="1"/>
</dbReference>
<dbReference type="Proteomes" id="UP000800035">
    <property type="component" value="Unassembled WGS sequence"/>
</dbReference>
<dbReference type="SMART" id="SM00360">
    <property type="entry name" value="RRM"/>
    <property type="match status" value="1"/>
</dbReference>
<dbReference type="EMBL" id="ML976984">
    <property type="protein sequence ID" value="KAF1959529.1"/>
    <property type="molecule type" value="Genomic_DNA"/>
</dbReference>